<dbReference type="SUPFAM" id="SSF51730">
    <property type="entry name" value="FAD-linked oxidoreductase"/>
    <property type="match status" value="1"/>
</dbReference>
<comment type="cofactor">
    <cofactor evidence="1">
        <name>FAD</name>
        <dbReference type="ChEBI" id="CHEBI:57692"/>
    </cofactor>
</comment>
<evidence type="ECO:0000256" key="4">
    <source>
        <dbReference type="ARBA" id="ARBA00022827"/>
    </source>
</evidence>
<evidence type="ECO:0000313" key="6">
    <source>
        <dbReference type="EMBL" id="GAI39106.1"/>
    </source>
</evidence>
<dbReference type="GO" id="GO:0006555">
    <property type="term" value="P:methionine metabolic process"/>
    <property type="evidence" value="ECO:0007669"/>
    <property type="project" value="InterPro"/>
</dbReference>
<evidence type="ECO:0000256" key="2">
    <source>
        <dbReference type="ARBA" id="ARBA00004777"/>
    </source>
</evidence>
<keyword evidence="5" id="KW-0560">Oxidoreductase</keyword>
<keyword evidence="4" id="KW-0274">FAD</keyword>
<name>X1P9F9_9ZZZZ</name>
<proteinExistence type="predicted"/>
<dbReference type="Gene3D" id="3.20.20.220">
    <property type="match status" value="1"/>
</dbReference>
<dbReference type="InterPro" id="IPR029041">
    <property type="entry name" value="FAD-linked_oxidoreductase-like"/>
</dbReference>
<accession>X1P9F9</accession>
<protein>
    <submittedName>
        <fullName evidence="6">Uncharacterized protein</fullName>
    </submittedName>
</protein>
<dbReference type="GO" id="GO:0035999">
    <property type="term" value="P:tetrahydrofolate interconversion"/>
    <property type="evidence" value="ECO:0007669"/>
    <property type="project" value="UniProtKB-UniPathway"/>
</dbReference>
<keyword evidence="3" id="KW-0285">Flavoprotein</keyword>
<comment type="caution">
    <text evidence="6">The sequence shown here is derived from an EMBL/GenBank/DDBJ whole genome shotgun (WGS) entry which is preliminary data.</text>
</comment>
<sequence length="64" mass="7593">ELVDPGRSPVEYEIERMWQKMEAGAKFFQTQSVFDAEAFSEFIWKKRSTPWKPRLRLLVSSLTI</sequence>
<comment type="pathway">
    <text evidence="2">One-carbon metabolism; tetrahydrofolate interconversion.</text>
</comment>
<evidence type="ECO:0000256" key="1">
    <source>
        <dbReference type="ARBA" id="ARBA00001974"/>
    </source>
</evidence>
<evidence type="ECO:0000256" key="3">
    <source>
        <dbReference type="ARBA" id="ARBA00022630"/>
    </source>
</evidence>
<dbReference type="AlphaFoldDB" id="X1P9F9"/>
<gene>
    <name evidence="6" type="ORF">S06H3_44382</name>
</gene>
<reference evidence="6" key="1">
    <citation type="journal article" date="2014" name="Front. Microbiol.">
        <title>High frequency of phylogenetically diverse reductive dehalogenase-homologous genes in deep subseafloor sedimentary metagenomes.</title>
        <authorList>
            <person name="Kawai M."/>
            <person name="Futagami T."/>
            <person name="Toyoda A."/>
            <person name="Takaki Y."/>
            <person name="Nishi S."/>
            <person name="Hori S."/>
            <person name="Arai W."/>
            <person name="Tsubouchi T."/>
            <person name="Morono Y."/>
            <person name="Uchiyama I."/>
            <person name="Ito T."/>
            <person name="Fujiyama A."/>
            <person name="Inagaki F."/>
            <person name="Takami H."/>
        </authorList>
    </citation>
    <scope>NUCLEOTIDE SEQUENCE</scope>
    <source>
        <strain evidence="6">Expedition CK06-06</strain>
    </source>
</reference>
<feature type="non-terminal residue" evidence="6">
    <location>
        <position position="1"/>
    </location>
</feature>
<dbReference type="Pfam" id="PF02219">
    <property type="entry name" value="MTHFR"/>
    <property type="match status" value="1"/>
</dbReference>
<organism evidence="6">
    <name type="scientific">marine sediment metagenome</name>
    <dbReference type="NCBI Taxonomy" id="412755"/>
    <lineage>
        <taxon>unclassified sequences</taxon>
        <taxon>metagenomes</taxon>
        <taxon>ecological metagenomes</taxon>
    </lineage>
</organism>
<dbReference type="UniPathway" id="UPA00193"/>
<dbReference type="GO" id="GO:0004489">
    <property type="term" value="F:methylenetetrahydrofolate reductase [NAD(P)H] activity"/>
    <property type="evidence" value="ECO:0007669"/>
    <property type="project" value="InterPro"/>
</dbReference>
<dbReference type="InterPro" id="IPR003171">
    <property type="entry name" value="Mehydrof_redctse-like"/>
</dbReference>
<evidence type="ECO:0000256" key="5">
    <source>
        <dbReference type="ARBA" id="ARBA00023002"/>
    </source>
</evidence>
<dbReference type="EMBL" id="BARV01027598">
    <property type="protein sequence ID" value="GAI39106.1"/>
    <property type="molecule type" value="Genomic_DNA"/>
</dbReference>